<evidence type="ECO:0000256" key="3">
    <source>
        <dbReference type="ARBA" id="ARBA00022777"/>
    </source>
</evidence>
<evidence type="ECO:0000256" key="6">
    <source>
        <dbReference type="SAM" id="MobiDB-lite"/>
    </source>
</evidence>
<keyword evidence="1" id="KW-0808">Transferase</keyword>
<dbReference type="RefSeq" id="WP_179906870.1">
    <property type="nucleotide sequence ID" value="NZ_JACBXS010000032.1"/>
</dbReference>
<feature type="region of interest" description="Disordered" evidence="6">
    <location>
        <begin position="278"/>
        <end position="321"/>
    </location>
</feature>
<keyword evidence="2 5" id="KW-0547">Nucleotide-binding</keyword>
<keyword evidence="7" id="KW-0812">Transmembrane</keyword>
<dbReference type="PANTHER" id="PTHR43289:SF34">
    <property type="entry name" value="SERINE_THREONINE-PROTEIN KINASE YBDM-RELATED"/>
    <property type="match status" value="1"/>
</dbReference>
<reference evidence="9 10" key="1">
    <citation type="journal article" date="2000" name="Arch. Microbiol.">
        <title>Rhodobaca bogoriensis gen. nov. and sp. nov., an alkaliphilic purple nonsulfur bacterium from African Rift Valley soda lakes.</title>
        <authorList>
            <person name="Milford A.D."/>
            <person name="Achenbach L.A."/>
            <person name="Jung D.O."/>
            <person name="Madigan M.T."/>
        </authorList>
    </citation>
    <scope>NUCLEOTIDE SEQUENCE [LARGE SCALE GENOMIC DNA]</scope>
    <source>
        <strain evidence="9 10">2376</strain>
    </source>
</reference>
<evidence type="ECO:0000313" key="10">
    <source>
        <dbReference type="Proteomes" id="UP000529417"/>
    </source>
</evidence>
<feature type="compositionally biased region" description="Basic and acidic residues" evidence="6">
    <location>
        <begin position="292"/>
        <end position="314"/>
    </location>
</feature>
<dbReference type="PROSITE" id="PS50011">
    <property type="entry name" value="PROTEIN_KINASE_DOM"/>
    <property type="match status" value="1"/>
</dbReference>
<dbReference type="EMBL" id="JACBXS010000032">
    <property type="protein sequence ID" value="NYS26075.1"/>
    <property type="molecule type" value="Genomic_DNA"/>
</dbReference>
<dbReference type="Proteomes" id="UP000529417">
    <property type="component" value="Unassembled WGS sequence"/>
</dbReference>
<feature type="domain" description="Protein kinase" evidence="8">
    <location>
        <begin position="20"/>
        <end position="275"/>
    </location>
</feature>
<dbReference type="CDD" id="cd14014">
    <property type="entry name" value="STKc_PknB_like"/>
    <property type="match status" value="1"/>
</dbReference>
<proteinExistence type="predicted"/>
<dbReference type="GO" id="GO:0004674">
    <property type="term" value="F:protein serine/threonine kinase activity"/>
    <property type="evidence" value="ECO:0007669"/>
    <property type="project" value="TreeGrafter"/>
</dbReference>
<accession>A0A7Z0KZC4</accession>
<evidence type="ECO:0000256" key="7">
    <source>
        <dbReference type="SAM" id="Phobius"/>
    </source>
</evidence>
<name>A0A7Z0KZC4_9RHOB</name>
<evidence type="ECO:0000313" key="9">
    <source>
        <dbReference type="EMBL" id="NYS26075.1"/>
    </source>
</evidence>
<gene>
    <name evidence="9" type="ORF">HUK65_13865</name>
</gene>
<dbReference type="PROSITE" id="PS00109">
    <property type="entry name" value="PROTEIN_KINASE_TYR"/>
    <property type="match status" value="1"/>
</dbReference>
<dbReference type="SUPFAM" id="SSF56112">
    <property type="entry name" value="Protein kinase-like (PK-like)"/>
    <property type="match status" value="1"/>
</dbReference>
<dbReference type="InterPro" id="IPR008266">
    <property type="entry name" value="Tyr_kinase_AS"/>
</dbReference>
<dbReference type="InterPro" id="IPR000719">
    <property type="entry name" value="Prot_kinase_dom"/>
</dbReference>
<dbReference type="AlphaFoldDB" id="A0A7Z0KZC4"/>
<evidence type="ECO:0000256" key="2">
    <source>
        <dbReference type="ARBA" id="ARBA00022741"/>
    </source>
</evidence>
<evidence type="ECO:0000256" key="5">
    <source>
        <dbReference type="PROSITE-ProRule" id="PRU10141"/>
    </source>
</evidence>
<evidence type="ECO:0000259" key="8">
    <source>
        <dbReference type="PROSITE" id="PS50011"/>
    </source>
</evidence>
<feature type="binding site" evidence="5">
    <location>
        <position position="49"/>
    </location>
    <ligand>
        <name>ATP</name>
        <dbReference type="ChEBI" id="CHEBI:30616"/>
    </ligand>
</feature>
<keyword evidence="10" id="KW-1185">Reference proteome</keyword>
<keyword evidence="4 5" id="KW-0067">ATP-binding</keyword>
<evidence type="ECO:0000256" key="4">
    <source>
        <dbReference type="ARBA" id="ARBA00022840"/>
    </source>
</evidence>
<dbReference type="InterPro" id="IPR011009">
    <property type="entry name" value="Kinase-like_dom_sf"/>
</dbReference>
<keyword evidence="3 9" id="KW-0418">Kinase</keyword>
<keyword evidence="7" id="KW-1133">Transmembrane helix</keyword>
<dbReference type="PROSITE" id="PS00107">
    <property type="entry name" value="PROTEIN_KINASE_ATP"/>
    <property type="match status" value="1"/>
</dbReference>
<protein>
    <submittedName>
        <fullName evidence="9">Protein kinase</fullName>
    </submittedName>
</protein>
<dbReference type="GO" id="GO:0005524">
    <property type="term" value="F:ATP binding"/>
    <property type="evidence" value="ECO:0007669"/>
    <property type="project" value="UniProtKB-UniRule"/>
</dbReference>
<dbReference type="InterPro" id="IPR017441">
    <property type="entry name" value="Protein_kinase_ATP_BS"/>
</dbReference>
<keyword evidence="7" id="KW-0472">Membrane</keyword>
<organism evidence="9 10">
    <name type="scientific">Rhabdonatronobacter sediminivivens</name>
    <dbReference type="NCBI Taxonomy" id="2743469"/>
    <lineage>
        <taxon>Bacteria</taxon>
        <taxon>Pseudomonadati</taxon>
        <taxon>Pseudomonadota</taxon>
        <taxon>Alphaproteobacteria</taxon>
        <taxon>Rhodobacterales</taxon>
        <taxon>Paracoccaceae</taxon>
        <taxon>Rhabdonatronobacter</taxon>
    </lineage>
</organism>
<comment type="caution">
    <text evidence="9">The sequence shown here is derived from an EMBL/GenBank/DDBJ whole genome shotgun (WGS) entry which is preliminary data.</text>
</comment>
<dbReference type="Gene3D" id="1.10.510.10">
    <property type="entry name" value="Transferase(Phosphotransferase) domain 1"/>
    <property type="match status" value="1"/>
</dbReference>
<dbReference type="PANTHER" id="PTHR43289">
    <property type="entry name" value="MITOGEN-ACTIVATED PROTEIN KINASE KINASE KINASE 20-RELATED"/>
    <property type="match status" value="1"/>
</dbReference>
<dbReference type="Gene3D" id="3.40.1520.20">
    <property type="match status" value="1"/>
</dbReference>
<feature type="transmembrane region" description="Helical" evidence="7">
    <location>
        <begin position="326"/>
        <end position="345"/>
    </location>
</feature>
<dbReference type="Pfam" id="PF00069">
    <property type="entry name" value="Pkinase"/>
    <property type="match status" value="1"/>
</dbReference>
<evidence type="ECO:0000256" key="1">
    <source>
        <dbReference type="ARBA" id="ARBA00022679"/>
    </source>
</evidence>
<sequence length="727" mass="77556">MIESRPHDIFKPGELINNTYRIEGVLGRGGTSEVYRARSEISGRIVAMKVLKSEFAGNEDYLVLMNREEAMRDIRHDAVVRYSENHRTTEGHVYLIMDYVDGPDLHALLKQGGLPAEDLLLICARVASGLAVAHARNIFHRDLSPDNIILKGGKPGHAVIIDFGIAKDDSPGAETITGGEFAGKYAYAAPEQLNGRADARSDIYALGALLLASFRGMPPDVGRNPMEVLRRKGEPLDTEGVPEPLKSLIDRMTQPDPEQRLQSAEAVLDAIDPKYLPDDLPLRPTTLPPQREAARTDEAAPATERSRIRGRGGDDQVPARSGRKRVVAGVAVLALAGIGVGGYFGGVPGLFPGGAGLPVADPYTLVVSRAAGAAPVAEGHVPSAEVRDDLAAILAAQGGEARLELATGDIPDGWGAGIARLIDTVIALEEWQISAAGSQIEVTGIAEERGQHERVSFALTAPLPGDLSVNSDILLGPVRLPVSDVREVLAAAAECGPLHLSDAPDVAYSMGERISVTGAIEGPEMREVIFDALSAIAGDRPVVLDLDVLNRGLCLLEGTLAQVPSGDIEMRFGFGDRPQDNPSGRYYVGENPVIDIILPADLEDGHLWVSIIDVKGSVFHLLPNINRQETAVSALRAGRAETLPVRVAYGVEEAQGNARLAFLVDDTALGKNRILVLHGPEPLFDELRPTSESIDSFSEVLDTAIARFTGSATVTANSRILVSAEQE</sequence>